<protein>
    <recommendedName>
        <fullName evidence="3">Outer membrane protein beta-barrel domain-containing protein</fullName>
    </recommendedName>
</protein>
<organism evidence="1 2">
    <name type="scientific">Pseudolabrys taiwanensis</name>
    <dbReference type="NCBI Taxonomy" id="331696"/>
    <lineage>
        <taxon>Bacteria</taxon>
        <taxon>Pseudomonadati</taxon>
        <taxon>Pseudomonadota</taxon>
        <taxon>Alphaproteobacteria</taxon>
        <taxon>Hyphomicrobiales</taxon>
        <taxon>Xanthobacteraceae</taxon>
        <taxon>Pseudolabrys</taxon>
    </lineage>
</organism>
<evidence type="ECO:0008006" key="3">
    <source>
        <dbReference type="Google" id="ProtNLM"/>
    </source>
</evidence>
<dbReference type="EMBL" id="CP031417">
    <property type="protein sequence ID" value="AXK79117.1"/>
    <property type="molecule type" value="Genomic_DNA"/>
</dbReference>
<reference evidence="1 2" key="1">
    <citation type="submission" date="2018-07" db="EMBL/GenBank/DDBJ databases">
        <authorList>
            <person name="Quirk P.G."/>
            <person name="Krulwich T.A."/>
        </authorList>
    </citation>
    <scope>NUCLEOTIDE SEQUENCE [LARGE SCALE GENOMIC DNA]</scope>
    <source>
        <strain evidence="1 2">CC-BB4</strain>
    </source>
</reference>
<sequence length="275" mass="29370">MPAKAPVAAPALETWSFAFTPYAWLTALNGSSTVRGRTTNLDASFADILNNTQFPKGLFQLAAFGEARYGRWAVLLDAAYMKMALGRSLMASRTVDDVNAGVGAGLGLTMEMVIVEAALAYEVARWNGLTAPGSTTALDLYAGARTWWQRGKLDLALSGSVNTADLTLTAERNLSAEANVSWVDPVVGARIRHQFAPRWDLVVSGDIGGFGAGSKFSWQAIGALAYEVSRSTSVSWSGMLGYKALSVDYSKGSGLSHYEFDMVIHGPILGLVARF</sequence>
<dbReference type="Proteomes" id="UP000254889">
    <property type="component" value="Chromosome"/>
</dbReference>
<name>A0A345ZQC0_9HYPH</name>
<dbReference type="OrthoDB" id="6555107at2"/>
<dbReference type="RefSeq" id="WP_115687490.1">
    <property type="nucleotide sequence ID" value="NZ_CP031417.1"/>
</dbReference>
<evidence type="ECO:0000313" key="2">
    <source>
        <dbReference type="Proteomes" id="UP000254889"/>
    </source>
</evidence>
<accession>A0A345ZQC0</accession>
<dbReference type="KEGG" id="ptaw:DW352_00430"/>
<gene>
    <name evidence="1" type="ORF">DW352_00430</name>
</gene>
<keyword evidence="2" id="KW-1185">Reference proteome</keyword>
<dbReference type="AlphaFoldDB" id="A0A345ZQC0"/>
<evidence type="ECO:0000313" key="1">
    <source>
        <dbReference type="EMBL" id="AXK79117.1"/>
    </source>
</evidence>
<proteinExistence type="predicted"/>